<proteinExistence type="predicted"/>
<reference evidence="1" key="1">
    <citation type="submission" date="2021-05" db="EMBL/GenBank/DDBJ databases">
        <authorList>
            <person name="Stam R."/>
        </authorList>
    </citation>
    <scope>NUCLEOTIDE SEQUENCE</scope>
    <source>
        <strain evidence="1">CS162</strain>
    </source>
</reference>
<comment type="caution">
    <text evidence="1">The sequence shown here is derived from an EMBL/GenBank/DDBJ whole genome shotgun (WGS) entry which is preliminary data.</text>
</comment>
<gene>
    <name evidence="1" type="ORF">ALTATR162_LOCUS7520</name>
</gene>
<dbReference type="OrthoDB" id="3789648at2759"/>
<dbReference type="EMBL" id="CAJRGZ010000022">
    <property type="protein sequence ID" value="CAG5172754.1"/>
    <property type="molecule type" value="Genomic_DNA"/>
</dbReference>
<name>A0A8J2IB93_9PLEO</name>
<accession>A0A8J2IB93</accession>
<keyword evidence="2" id="KW-1185">Reference proteome</keyword>
<dbReference type="RefSeq" id="XP_043171083.1">
    <property type="nucleotide sequence ID" value="XM_043315148.1"/>
</dbReference>
<evidence type="ECO:0000313" key="1">
    <source>
        <dbReference type="EMBL" id="CAG5172754.1"/>
    </source>
</evidence>
<protein>
    <submittedName>
        <fullName evidence="1">Uncharacterized protein</fullName>
    </submittedName>
</protein>
<dbReference type="Proteomes" id="UP000676310">
    <property type="component" value="Unassembled WGS sequence"/>
</dbReference>
<dbReference type="GeneID" id="67019530"/>
<dbReference type="AlphaFoldDB" id="A0A8J2IB93"/>
<sequence>MSIISIYDVPYLPATEEANDGNDYTDILTGVTDADEVYAEQCEAATTTRSLMRSLECFDSFDLVPKESDGPSSTTKIQTRSTATLESIQKDEQLVCASFWGASEYAELLFGAETLLSSDEDLALRSIFAPGSTPEPVTHLVARTQEKPLPTPELLDTSYLRIQATLAVHAFCGHVSETLDFDVSPVIEKVQDVASDSTPRRRGRSLVYSRSPIFARETLFEEPFHLDCDPVLRYTTGRTVLPGMDHLRGVTARSAIVQYDRDIAELFYATKSFFEDCQDGECTCLDGKMHSLRAPGENFMLTDNDDDFGFSVTPPTEKDIFSLIDDLVNVDIFDVSDDQGYVSEEALNRPGVYFDTTPQIEKPSMIFSQLFYPSNLDGATSLLCGRENVSDTSDTDAESLSLAQPSELTHIDTDTHECINYTAFNELLKMERNGTRPVIHRDIADEDYEPEIGLAELIHLYPRVEGRGTLLPLPNSSNLSVTSLESNSGISRPPAPLQPNINLQPTVRQRCKPYGLYSSNRSQHLRRLPQLRLATQLLPKHKPLSMVEEEERSCSSSSSPTGSLDFADHRGFVKPLDDRRLDFLDDDDECENSLEWLVTPTSTPSCICENLFSDAVWDSVPDLTLAQLNQESHAAITPASGLPPSPLLEAFEIEIHSRLNLMFNCMNSGCFEELPALSSDLHWTLCALANDYPTLTSLRSLGVAIEVLVERMVASTIAS</sequence>
<evidence type="ECO:0000313" key="2">
    <source>
        <dbReference type="Proteomes" id="UP000676310"/>
    </source>
</evidence>
<organism evidence="1 2">
    <name type="scientific">Alternaria atra</name>
    <dbReference type="NCBI Taxonomy" id="119953"/>
    <lineage>
        <taxon>Eukaryota</taxon>
        <taxon>Fungi</taxon>
        <taxon>Dikarya</taxon>
        <taxon>Ascomycota</taxon>
        <taxon>Pezizomycotina</taxon>
        <taxon>Dothideomycetes</taxon>
        <taxon>Pleosporomycetidae</taxon>
        <taxon>Pleosporales</taxon>
        <taxon>Pleosporineae</taxon>
        <taxon>Pleosporaceae</taxon>
        <taxon>Alternaria</taxon>
        <taxon>Alternaria sect. Ulocladioides</taxon>
    </lineage>
</organism>